<organism evidence="2 3">
    <name type="scientific">Desulfurispirillum indicum (strain ATCC BAA-1389 / DSM 22839 / S5)</name>
    <dbReference type="NCBI Taxonomy" id="653733"/>
    <lineage>
        <taxon>Bacteria</taxon>
        <taxon>Pseudomonadati</taxon>
        <taxon>Chrysiogenota</taxon>
        <taxon>Chrysiogenia</taxon>
        <taxon>Chrysiogenales</taxon>
        <taxon>Chrysiogenaceae</taxon>
        <taxon>Desulfurispirillum</taxon>
    </lineage>
</organism>
<dbReference type="SUPFAM" id="SSF82866">
    <property type="entry name" value="Multidrug efflux transporter AcrB transmembrane domain"/>
    <property type="match status" value="2"/>
</dbReference>
<dbReference type="InterPro" id="IPR001036">
    <property type="entry name" value="Acrflvin-R"/>
</dbReference>
<feature type="transmembrane region" description="Helical" evidence="1">
    <location>
        <begin position="12"/>
        <end position="30"/>
    </location>
</feature>
<protein>
    <submittedName>
        <fullName evidence="2">Acriflavin resistance protein</fullName>
    </submittedName>
</protein>
<keyword evidence="3" id="KW-1185">Reference proteome</keyword>
<keyword evidence="1" id="KW-0812">Transmembrane</keyword>
<dbReference type="PRINTS" id="PR00702">
    <property type="entry name" value="ACRIFLAVINRP"/>
</dbReference>
<dbReference type="InterPro" id="IPR027463">
    <property type="entry name" value="AcrB_DN_DC_subdom"/>
</dbReference>
<dbReference type="PANTHER" id="PTHR32063">
    <property type="match status" value="1"/>
</dbReference>
<name>E6W3X0_DESIS</name>
<dbReference type="Pfam" id="PF00873">
    <property type="entry name" value="ACR_tran"/>
    <property type="match status" value="1"/>
</dbReference>
<accession>E6W3X0</accession>
<sequence length="1018" mass="112992">MNPSSLAVQRPIGTIMVIMVAVFFGLLSLSRLPIDLMPDMTYPTLSVVTTYDNASPEEVERLVTIPLERALGIISGIETINSTSSRGTSVIRLSFTWGTDLDVAANDIRDRLDRAMRTLPEGIDRPQLRKFDVSAAPILILGATANLDPATLRHIAEEEIGSRLERIAGVAGIEVWGGRERQITIRVNPVALESYSLTLQQVQRAVEEANRDYSFGEIQRGDFEYQLRYPSRLQGLEDFPDIIVERRNDNIIRLHQIATIEEGHVRQERITRINGEPGVRIAVRKQDGSNTVEVAERVKREMLHIERAFPQFRMITLSDTSTYIQRAIANISYSMLYGGSLAVIVLLFFLRDIRSTVAVATAIPVSVVATFVPVYFSGLSLNIMTLGGLALGIGMMVDNSIVVQENINFLRRTPPWDTRQTASLGARQVTPAIIASTLTTMVIFLPLFFTEGISGLMFRQMAYVVAFALLCSLIMALLLVPVLNCGGNTRGAHTSRWSSALLRIFNRMQNAYERVLHFSVQRRFGTFAMVALLFILSLNVATRLGSEFMPAADESSVRIFVEMPLGTRMNVLDEQVRSLEEQLRQLTPELRAYDTRVSRNGRAEVRLSLLPPSQRQRSSEQIASDLRRQIKLSPGTIVRTRAEQGLFIMRMLSSTDDDRLEVVIRGHNIAELERWGDIIEAELATIPGITDVRRGQFASSVETHLRVNHDLTSRMGVQVEDVMRAIRASMDGYQVSLLRKDGRESPVYLAIEGEGRGDLDAIGNLRVRSESGQTVVLRQLVSIESADGPREINRRNQQRFLSLSANNEGRDIGSIGRDIEELLIGLEMSAEYSATLESDFQEQQKAFRELIIMISLAVLLVFMILAALYESVKAPLIVMVSVPMAFIGAIMALWISGSTINMQSLIGMMMLAGIVVNNAILIVDYAIRLQARDGLSALQAGIESAKRRFRPVLMTSLTTMLALMPLALGIGEGSEAQAPMARAVIGGLFSSTAISLFIIPIVYHWVMAKRGETLHGES</sequence>
<dbReference type="eggNOG" id="COG0841">
    <property type="taxonomic scope" value="Bacteria"/>
</dbReference>
<dbReference type="Gene3D" id="3.30.2090.10">
    <property type="entry name" value="Multidrug efflux transporter AcrB TolC docking domain, DN and DC subdomains"/>
    <property type="match status" value="2"/>
</dbReference>
<dbReference type="GO" id="GO:0042910">
    <property type="term" value="F:xenobiotic transmembrane transporter activity"/>
    <property type="evidence" value="ECO:0007669"/>
    <property type="project" value="TreeGrafter"/>
</dbReference>
<dbReference type="Gene3D" id="1.20.1640.10">
    <property type="entry name" value="Multidrug efflux transporter AcrB transmembrane domain"/>
    <property type="match status" value="2"/>
</dbReference>
<evidence type="ECO:0000313" key="3">
    <source>
        <dbReference type="Proteomes" id="UP000002572"/>
    </source>
</evidence>
<dbReference type="EMBL" id="CP002432">
    <property type="protein sequence ID" value="ADU65838.1"/>
    <property type="molecule type" value="Genomic_DNA"/>
</dbReference>
<feature type="transmembrane region" description="Helical" evidence="1">
    <location>
        <begin position="524"/>
        <end position="541"/>
    </location>
</feature>
<reference evidence="2 3" key="1">
    <citation type="submission" date="2010-12" db="EMBL/GenBank/DDBJ databases">
        <title>Complete sequence of Desulfurispirillum indicum S5.</title>
        <authorList>
            <consortium name="US DOE Joint Genome Institute"/>
            <person name="Lucas S."/>
            <person name="Copeland A."/>
            <person name="Lapidus A."/>
            <person name="Cheng J.-F."/>
            <person name="Goodwin L."/>
            <person name="Pitluck S."/>
            <person name="Chertkov O."/>
            <person name="Held B."/>
            <person name="Detter J.C."/>
            <person name="Han C."/>
            <person name="Tapia R."/>
            <person name="Land M."/>
            <person name="Hauser L."/>
            <person name="Kyrpides N."/>
            <person name="Ivanova N."/>
            <person name="Mikhailova N."/>
            <person name="Haggblom M."/>
            <person name="Rauschenbach I."/>
            <person name="Bini E."/>
            <person name="Woyke T."/>
        </authorList>
    </citation>
    <scope>NUCLEOTIDE SEQUENCE [LARGE SCALE GENOMIC DNA]</scope>
    <source>
        <strain evidence="3">ATCC BAA-1389 / DSM 22839 / S5</strain>
    </source>
</reference>
<dbReference type="SUPFAM" id="SSF82693">
    <property type="entry name" value="Multidrug efflux transporter AcrB pore domain, PN1, PN2, PC1 and PC2 subdomains"/>
    <property type="match status" value="2"/>
</dbReference>
<dbReference type="GO" id="GO:0005886">
    <property type="term" value="C:plasma membrane"/>
    <property type="evidence" value="ECO:0007669"/>
    <property type="project" value="TreeGrafter"/>
</dbReference>
<keyword evidence="1" id="KW-1133">Transmembrane helix</keyword>
<dbReference type="HOGENOM" id="CLU_002755_1_2_0"/>
<feature type="transmembrane region" description="Helical" evidence="1">
    <location>
        <begin position="850"/>
        <end position="869"/>
    </location>
</feature>
<dbReference type="PANTHER" id="PTHR32063:SF0">
    <property type="entry name" value="SWARMING MOTILITY PROTEIN SWRC"/>
    <property type="match status" value="1"/>
</dbReference>
<feature type="transmembrane region" description="Helical" evidence="1">
    <location>
        <begin position="382"/>
        <end position="403"/>
    </location>
</feature>
<dbReference type="Gene3D" id="3.30.70.1430">
    <property type="entry name" value="Multidrug efflux transporter AcrB pore domain"/>
    <property type="match status" value="2"/>
</dbReference>
<feature type="transmembrane region" description="Helical" evidence="1">
    <location>
        <begin position="429"/>
        <end position="449"/>
    </location>
</feature>
<feature type="transmembrane region" description="Helical" evidence="1">
    <location>
        <begin position="952"/>
        <end position="971"/>
    </location>
</feature>
<dbReference type="RefSeq" id="WP_013505719.1">
    <property type="nucleotide sequence ID" value="NC_014836.1"/>
</dbReference>
<gene>
    <name evidence="2" type="ordered locus">Selin_1103</name>
</gene>
<feature type="transmembrane region" description="Helical" evidence="1">
    <location>
        <begin position="983"/>
        <end position="1006"/>
    </location>
</feature>
<dbReference type="STRING" id="653733.Selin_1103"/>
<dbReference type="Gene3D" id="3.30.70.1320">
    <property type="entry name" value="Multidrug efflux transporter AcrB pore domain like"/>
    <property type="match status" value="1"/>
</dbReference>
<dbReference type="Proteomes" id="UP000002572">
    <property type="component" value="Chromosome"/>
</dbReference>
<dbReference type="OrthoDB" id="9759330at2"/>
<feature type="transmembrane region" description="Helical" evidence="1">
    <location>
        <begin position="331"/>
        <end position="350"/>
    </location>
</feature>
<dbReference type="SUPFAM" id="SSF82714">
    <property type="entry name" value="Multidrug efflux transporter AcrB TolC docking domain, DN and DC subdomains"/>
    <property type="match status" value="2"/>
</dbReference>
<feature type="transmembrane region" description="Helical" evidence="1">
    <location>
        <begin position="357"/>
        <end position="376"/>
    </location>
</feature>
<feature type="transmembrane region" description="Helical" evidence="1">
    <location>
        <begin position="876"/>
        <end position="896"/>
    </location>
</feature>
<proteinExistence type="predicted"/>
<dbReference type="Gene3D" id="3.30.70.1440">
    <property type="entry name" value="Multidrug efflux transporter AcrB pore domain"/>
    <property type="match status" value="1"/>
</dbReference>
<dbReference type="AlphaFoldDB" id="E6W3X0"/>
<keyword evidence="1" id="KW-0472">Membrane</keyword>
<dbReference type="KEGG" id="din:Selin_1103"/>
<feature type="transmembrane region" description="Helical" evidence="1">
    <location>
        <begin position="902"/>
        <end position="923"/>
    </location>
</feature>
<dbReference type="InParanoid" id="E6W3X0"/>
<evidence type="ECO:0000256" key="1">
    <source>
        <dbReference type="SAM" id="Phobius"/>
    </source>
</evidence>
<evidence type="ECO:0000313" key="2">
    <source>
        <dbReference type="EMBL" id="ADU65838.1"/>
    </source>
</evidence>
<feature type="transmembrane region" description="Helical" evidence="1">
    <location>
        <begin position="461"/>
        <end position="483"/>
    </location>
</feature>